<accession>A0A4Q8M2H6</accession>
<proteinExistence type="predicted"/>
<feature type="chain" id="PRO_5021010789" evidence="1">
    <location>
        <begin position="19"/>
        <end position="174"/>
    </location>
</feature>
<evidence type="ECO:0000256" key="1">
    <source>
        <dbReference type="SAM" id="SignalP"/>
    </source>
</evidence>
<dbReference type="EMBL" id="SHMG01000007">
    <property type="protein sequence ID" value="TAA40852.1"/>
    <property type="molecule type" value="Genomic_DNA"/>
</dbReference>
<evidence type="ECO:0000313" key="3">
    <source>
        <dbReference type="Proteomes" id="UP000294164"/>
    </source>
</evidence>
<reference evidence="2 3" key="1">
    <citation type="submission" date="2019-02" db="EMBL/GenBank/DDBJ databases">
        <title>WGS of Pseudoxanthomonas species novum from clinical isolates.</title>
        <authorList>
            <person name="Bernier A.-M."/>
            <person name="Bernard K."/>
            <person name="Vachon A."/>
        </authorList>
    </citation>
    <scope>NUCLEOTIDE SEQUENCE [LARGE SCALE GENOMIC DNA]</scope>
    <source>
        <strain evidence="2 3">NML130969</strain>
    </source>
</reference>
<organism evidence="2 3">
    <name type="scientific">Pseudoxanthomonas winnipegensis</name>
    <dbReference type="NCBI Taxonomy" id="2480810"/>
    <lineage>
        <taxon>Bacteria</taxon>
        <taxon>Pseudomonadati</taxon>
        <taxon>Pseudomonadota</taxon>
        <taxon>Gammaproteobacteria</taxon>
        <taxon>Lysobacterales</taxon>
        <taxon>Lysobacteraceae</taxon>
        <taxon>Pseudoxanthomonas</taxon>
    </lineage>
</organism>
<dbReference type="AlphaFoldDB" id="A0A4Q8M2H6"/>
<gene>
    <name evidence="2" type="ORF">EA655_12705</name>
</gene>
<name>A0A4Q8M2H6_9GAMM</name>
<evidence type="ECO:0000313" key="2">
    <source>
        <dbReference type="EMBL" id="TAA40852.1"/>
    </source>
</evidence>
<keyword evidence="1" id="KW-0732">Signal</keyword>
<feature type="signal peptide" evidence="1">
    <location>
        <begin position="1"/>
        <end position="18"/>
    </location>
</feature>
<dbReference type="OrthoDB" id="5957285at2"/>
<dbReference type="RefSeq" id="WP_130534912.1">
    <property type="nucleotide sequence ID" value="NZ_SHMG01000007.1"/>
</dbReference>
<sequence>MRILLCLALLFSTLPAFAAGFGPWAFGMSVDQVLAIRTHGPYRAFSNGDLETDNADFGGKARNFQFYFEDGRLRRIAIRTYEGKDLVQATQAWRDTYIALKSLHGPVETPDLAGASLDELANSAMSTVANSGKAQMAPVSQPEDAFVFSSFNSFRYQDTTYYMVTVNYDPPSPQ</sequence>
<protein>
    <submittedName>
        <fullName evidence="2">Uncharacterized protein</fullName>
    </submittedName>
</protein>
<comment type="caution">
    <text evidence="2">The sequence shown here is derived from an EMBL/GenBank/DDBJ whole genome shotgun (WGS) entry which is preliminary data.</text>
</comment>
<dbReference type="Proteomes" id="UP000294164">
    <property type="component" value="Unassembled WGS sequence"/>
</dbReference>